<evidence type="ECO:0000313" key="13">
    <source>
        <dbReference type="Proteomes" id="UP000197361"/>
    </source>
</evidence>
<evidence type="ECO:0000256" key="7">
    <source>
        <dbReference type="ARBA" id="ARBA00023326"/>
    </source>
</evidence>
<evidence type="ECO:0000256" key="9">
    <source>
        <dbReference type="PIRSR" id="PIRSR001100-2"/>
    </source>
</evidence>
<keyword evidence="5 11" id="KW-0119">Carbohydrate metabolism</keyword>
<dbReference type="InterPro" id="IPR001524">
    <property type="entry name" value="Glyco_hydro_6_CS"/>
</dbReference>
<reference evidence="12 13" key="1">
    <citation type="journal article" date="2010" name="Int. J. Syst. Evol. Microbiol.">
        <title>Sphingopyxis bauzanensis sp. nov., a psychrophilic bacterium isolated from soil.</title>
        <authorList>
            <person name="Zhang D.C."/>
            <person name="Liu H.C."/>
            <person name="Xin Y.H."/>
            <person name="Zhou Y.G."/>
            <person name="Schinner F."/>
            <person name="Margesin R."/>
        </authorList>
    </citation>
    <scope>NUCLEOTIDE SEQUENCE [LARGE SCALE GENOMIC DNA]</scope>
    <source>
        <strain evidence="12 13">DSM 22271</strain>
    </source>
</reference>
<dbReference type="PANTHER" id="PTHR34876:SF4">
    <property type="entry name" value="1,4-BETA-D-GLUCAN CELLOBIOHYDROLASE C-RELATED"/>
    <property type="match status" value="1"/>
</dbReference>
<proteinExistence type="inferred from homology"/>
<evidence type="ECO:0000256" key="10">
    <source>
        <dbReference type="PROSITE-ProRule" id="PRU10056"/>
    </source>
</evidence>
<dbReference type="GO" id="GO:0030245">
    <property type="term" value="P:cellulose catabolic process"/>
    <property type="evidence" value="ECO:0007669"/>
    <property type="project" value="UniProtKB-KW"/>
</dbReference>
<dbReference type="PANTHER" id="PTHR34876">
    <property type="match status" value="1"/>
</dbReference>
<dbReference type="GO" id="GO:0004553">
    <property type="term" value="F:hydrolase activity, hydrolyzing O-glycosyl compounds"/>
    <property type="evidence" value="ECO:0007669"/>
    <property type="project" value="InterPro"/>
</dbReference>
<dbReference type="EC" id="3.2.1.-" evidence="11"/>
<protein>
    <recommendedName>
        <fullName evidence="11">Glucanase</fullName>
        <ecNumber evidence="11">3.2.1.-</ecNumber>
    </recommendedName>
</protein>
<dbReference type="AlphaFoldDB" id="A0A246K131"/>
<dbReference type="Pfam" id="PF01341">
    <property type="entry name" value="Glyco_hydro_6"/>
    <property type="match status" value="1"/>
</dbReference>
<feature type="binding site" evidence="9">
    <location>
        <position position="322"/>
    </location>
    <ligand>
        <name>substrate</name>
    </ligand>
</feature>
<dbReference type="InterPro" id="IPR036434">
    <property type="entry name" value="Beta_cellobiohydrolase_sf"/>
</dbReference>
<accession>A0A246K131</accession>
<feature type="binding site" evidence="9">
    <location>
        <position position="198"/>
    </location>
    <ligand>
        <name>substrate</name>
    </ligand>
</feature>
<dbReference type="InterPro" id="IPR016288">
    <property type="entry name" value="Beta_cellobiohydrolase"/>
</dbReference>
<keyword evidence="7 11" id="KW-0624">Polysaccharide degradation</keyword>
<dbReference type="RefSeq" id="WP_088439919.1">
    <property type="nucleotide sequence ID" value="NZ_BMMC01000004.1"/>
</dbReference>
<feature type="active site" evidence="10">
    <location>
        <position position="101"/>
    </location>
</feature>
<feature type="binding site" evidence="9">
    <location>
        <position position="63"/>
    </location>
    <ligand>
        <name>substrate</name>
    </ligand>
</feature>
<evidence type="ECO:0000256" key="5">
    <source>
        <dbReference type="ARBA" id="ARBA00023277"/>
    </source>
</evidence>
<organism evidence="12 13">
    <name type="scientific">Sphingopyxis bauzanensis</name>
    <dbReference type="NCBI Taxonomy" id="651663"/>
    <lineage>
        <taxon>Bacteria</taxon>
        <taxon>Pseudomonadati</taxon>
        <taxon>Pseudomonadota</taxon>
        <taxon>Alphaproteobacteria</taxon>
        <taxon>Sphingomonadales</taxon>
        <taxon>Sphingomonadaceae</taxon>
        <taxon>Sphingopyxis</taxon>
    </lineage>
</organism>
<evidence type="ECO:0000256" key="1">
    <source>
        <dbReference type="ARBA" id="ARBA00022729"/>
    </source>
</evidence>
<evidence type="ECO:0000256" key="2">
    <source>
        <dbReference type="ARBA" id="ARBA00022801"/>
    </source>
</evidence>
<dbReference type="Proteomes" id="UP000197361">
    <property type="component" value="Unassembled WGS sequence"/>
</dbReference>
<keyword evidence="13" id="KW-1185">Reference proteome</keyword>
<dbReference type="SUPFAM" id="SSF51989">
    <property type="entry name" value="Glycosyl hydrolases family 6, cellulases"/>
    <property type="match status" value="1"/>
</dbReference>
<feature type="binding site" evidence="9">
    <location>
        <position position="225"/>
    </location>
    <ligand>
        <name>substrate</name>
    </ligand>
</feature>
<evidence type="ECO:0000256" key="3">
    <source>
        <dbReference type="ARBA" id="ARBA00023001"/>
    </source>
</evidence>
<sequence length="400" mass="42640">MKGFALGLAVSLAAISTPTSGETPRSAGIFVDPNGTTKQAAARLEGQSGRDALLLSRIASASWFASGTPEAVEIKVRDIVDRAAAAGQIPVVVAYDIPFRDCALYSAGGASDSAAYLSWIRGFAAGIGERRAIVILEPDGLGIIPWHRTLDGKVEHCQPAGQDSRAADARYEQLRGAVAILAALPNVRLYLDGTGSSWLAPGETASRLIKADVGRATGFFLNVSNFESDARVVPYARWVSDCIALVTRGGIDPRDCPSQYGPADFKDHGTWGATDAAYDRLFEKAGLRRNPVSQKHAVIDTSRNGRGSWQPPVGKYSDAEVWCNPPDRGLGRRPTLETGTPYVDAFLWIKIPGESDGECHRGLGGPVDPERGVTAPPAGSWFAQQARELIEFANPPISQD</sequence>
<feature type="binding site" evidence="9">
    <location>
        <position position="350"/>
    </location>
    <ligand>
        <name>substrate</name>
    </ligand>
</feature>
<dbReference type="OrthoDB" id="9775889at2"/>
<dbReference type="PRINTS" id="PR00733">
    <property type="entry name" value="GLHYDRLASE6"/>
</dbReference>
<comment type="similarity">
    <text evidence="11">Belongs to the glycosyl hydrolase family 6.</text>
</comment>
<evidence type="ECO:0000256" key="11">
    <source>
        <dbReference type="RuleBase" id="RU361186"/>
    </source>
</evidence>
<name>A0A246K131_9SPHN</name>
<dbReference type="Gene3D" id="3.20.20.40">
    <property type="entry name" value="1, 4-beta cellobiohydrolase"/>
    <property type="match status" value="1"/>
</dbReference>
<keyword evidence="2 11" id="KW-0378">Hydrolase</keyword>
<keyword evidence="1" id="KW-0732">Signal</keyword>
<evidence type="ECO:0000256" key="6">
    <source>
        <dbReference type="ARBA" id="ARBA00023295"/>
    </source>
</evidence>
<dbReference type="PROSITE" id="PS00655">
    <property type="entry name" value="GLYCOSYL_HYDROL_F6_1"/>
    <property type="match status" value="1"/>
</dbReference>
<dbReference type="PIRSF" id="PIRSF001100">
    <property type="entry name" value="Beta_cellobiohydrolase"/>
    <property type="match status" value="1"/>
</dbReference>
<gene>
    <name evidence="12" type="ORF">CDQ92_03160</name>
</gene>
<feature type="active site" description="Proton acceptor" evidence="8">
    <location>
        <position position="356"/>
    </location>
</feature>
<keyword evidence="6 11" id="KW-0326">Glycosidase</keyword>
<feature type="active site" description="Proton donor" evidence="8">
    <location>
        <position position="139"/>
    </location>
</feature>
<evidence type="ECO:0000256" key="4">
    <source>
        <dbReference type="ARBA" id="ARBA00023157"/>
    </source>
</evidence>
<dbReference type="EMBL" id="NISK01000001">
    <property type="protein sequence ID" value="OWQ99180.1"/>
    <property type="molecule type" value="Genomic_DNA"/>
</dbReference>
<keyword evidence="4" id="KW-1015">Disulfide bond</keyword>
<feature type="binding site" evidence="9">
    <location>
        <position position="354"/>
    </location>
    <ligand>
        <name>substrate</name>
    </ligand>
</feature>
<keyword evidence="3 11" id="KW-0136">Cellulose degradation</keyword>
<comment type="caution">
    <text evidence="12">The sequence shown here is derived from an EMBL/GenBank/DDBJ whole genome shotgun (WGS) entry which is preliminary data.</text>
</comment>
<evidence type="ECO:0000313" key="12">
    <source>
        <dbReference type="EMBL" id="OWQ99180.1"/>
    </source>
</evidence>
<evidence type="ECO:0000256" key="8">
    <source>
        <dbReference type="PIRSR" id="PIRSR001100-1"/>
    </source>
</evidence>